<evidence type="ECO:0000256" key="1">
    <source>
        <dbReference type="ARBA" id="ARBA00010990"/>
    </source>
</evidence>
<sequence length="219" mass="25554">MIYVCEIDFYVEYLRYQDLLDSVNENRRNVISHLFKKDDKIRSLLSQKLMEYAISNFLTIPVSQLVFEFNKYGKPELLSHSNVFFNISHCGNWLVCIVENDPVGVDIEKLVGYTTDTIDIFCSSKEKELLHLSGDPKNLYYKFWTLKAIGTGLFRDPKDVEVSFINEHQSRIILDKSYWLGRSIVINDEYVLSSVSSSSLEYHKYINISADTFYYESIS</sequence>
<dbReference type="PANTHER" id="PTHR12215">
    <property type="entry name" value="PHOSPHOPANTETHEINE TRANSFERASE"/>
    <property type="match status" value="1"/>
</dbReference>
<dbReference type="RefSeq" id="WP_013103358.1">
    <property type="nucleotide sequence ID" value="NZ_CP037939.1"/>
</dbReference>
<gene>
    <name evidence="5" type="ORF">EW139_09560</name>
</gene>
<dbReference type="PANTHER" id="PTHR12215:SF10">
    <property type="entry name" value="L-AMINOADIPATE-SEMIALDEHYDE DEHYDROGENASE-PHOSPHOPANTETHEINYL TRANSFERASE"/>
    <property type="match status" value="1"/>
</dbReference>
<comment type="similarity">
    <text evidence="1">Belongs to the P-Pant transferase superfamily. Gsp/Sfp/HetI/AcpT family.</text>
</comment>
<dbReference type="InterPro" id="IPR055066">
    <property type="entry name" value="AASDHPPT_N"/>
</dbReference>
<reference evidence="5 6" key="1">
    <citation type="submission" date="2019-03" db="EMBL/GenBank/DDBJ databases">
        <title>Complete Genome Sequence of Leuconostoc kimchii strain NKJ218 Isolated from Homemade Kimchi.</title>
        <authorList>
            <person name="Jung J.Y."/>
            <person name="Jin H.M."/>
            <person name="Jung J.-W."/>
            <person name="Lee S.-Y."/>
            <person name="Ryu B.-G."/>
            <person name="Han S.-S."/>
            <person name="Kang H.K."/>
            <person name="Choi H.W."/>
            <person name="Chung E.J."/>
            <person name="Choi K.-M."/>
        </authorList>
    </citation>
    <scope>NUCLEOTIDE SEQUENCE [LARGE SCALE GENOMIC DNA]</scope>
    <source>
        <strain evidence="5 6">NKJ218</strain>
    </source>
</reference>
<evidence type="ECO:0000313" key="5">
    <source>
        <dbReference type="EMBL" id="QBR48345.1"/>
    </source>
</evidence>
<dbReference type="Gene3D" id="3.90.470.20">
    <property type="entry name" value="4'-phosphopantetheinyl transferase domain"/>
    <property type="match status" value="2"/>
</dbReference>
<dbReference type="GO" id="GO:0016740">
    <property type="term" value="F:transferase activity"/>
    <property type="evidence" value="ECO:0007669"/>
    <property type="project" value="UniProtKB-KW"/>
</dbReference>
<evidence type="ECO:0000259" key="4">
    <source>
        <dbReference type="Pfam" id="PF22624"/>
    </source>
</evidence>
<proteinExistence type="inferred from homology"/>
<accession>A0ABX5SLV3</accession>
<feature type="domain" description="4'-phosphopantetheinyl transferase N-terminal" evidence="4">
    <location>
        <begin position="16"/>
        <end position="97"/>
    </location>
</feature>
<dbReference type="Pfam" id="PF01648">
    <property type="entry name" value="ACPS"/>
    <property type="match status" value="1"/>
</dbReference>
<keyword evidence="2 5" id="KW-0808">Transferase</keyword>
<dbReference type="EMBL" id="CP037939">
    <property type="protein sequence ID" value="QBR48345.1"/>
    <property type="molecule type" value="Genomic_DNA"/>
</dbReference>
<protein>
    <submittedName>
        <fullName evidence="5">4'-phosphopantetheinyl transferase superfamily protein</fullName>
    </submittedName>
</protein>
<evidence type="ECO:0000259" key="3">
    <source>
        <dbReference type="Pfam" id="PF01648"/>
    </source>
</evidence>
<organism evidence="5 6">
    <name type="scientific">Leuconostoc kimchii</name>
    <dbReference type="NCBI Taxonomy" id="136609"/>
    <lineage>
        <taxon>Bacteria</taxon>
        <taxon>Bacillati</taxon>
        <taxon>Bacillota</taxon>
        <taxon>Bacilli</taxon>
        <taxon>Lactobacillales</taxon>
        <taxon>Lactobacillaceae</taxon>
        <taxon>Leuconostoc</taxon>
    </lineage>
</organism>
<evidence type="ECO:0000313" key="6">
    <source>
        <dbReference type="Proteomes" id="UP000295756"/>
    </source>
</evidence>
<dbReference type="Pfam" id="PF22624">
    <property type="entry name" value="AASDHPPT_N"/>
    <property type="match status" value="1"/>
</dbReference>
<dbReference type="InterPro" id="IPR050559">
    <property type="entry name" value="P-Pant_transferase_sf"/>
</dbReference>
<keyword evidence="6" id="KW-1185">Reference proteome</keyword>
<dbReference type="InterPro" id="IPR008278">
    <property type="entry name" value="4-PPantetheinyl_Trfase_dom"/>
</dbReference>
<dbReference type="SUPFAM" id="SSF56214">
    <property type="entry name" value="4'-phosphopantetheinyl transferase"/>
    <property type="match status" value="2"/>
</dbReference>
<evidence type="ECO:0000256" key="2">
    <source>
        <dbReference type="ARBA" id="ARBA00022679"/>
    </source>
</evidence>
<dbReference type="Proteomes" id="UP000295756">
    <property type="component" value="Chromosome"/>
</dbReference>
<name>A0ABX5SLV3_9LACO</name>
<feature type="domain" description="4'-phosphopantetheinyl transferase" evidence="3">
    <location>
        <begin position="102"/>
        <end position="174"/>
    </location>
</feature>
<dbReference type="InterPro" id="IPR037143">
    <property type="entry name" value="4-PPantetheinyl_Trfase_dom_sf"/>
</dbReference>